<dbReference type="PANTHER" id="PTHR47506:SF6">
    <property type="entry name" value="HTH-TYPE TRANSCRIPTIONAL REPRESSOR NEMR"/>
    <property type="match status" value="1"/>
</dbReference>
<organism evidence="6 7">
    <name type="scientific">Pedobacter miscanthi</name>
    <dbReference type="NCBI Taxonomy" id="2259170"/>
    <lineage>
        <taxon>Bacteria</taxon>
        <taxon>Pseudomonadati</taxon>
        <taxon>Bacteroidota</taxon>
        <taxon>Sphingobacteriia</taxon>
        <taxon>Sphingobacteriales</taxon>
        <taxon>Sphingobacteriaceae</taxon>
        <taxon>Pedobacter</taxon>
    </lineage>
</organism>
<comment type="caution">
    <text evidence="6">The sequence shown here is derived from an EMBL/GenBank/DDBJ whole genome shotgun (WGS) entry which is preliminary data.</text>
</comment>
<name>A0A366KNF0_9SPHI</name>
<accession>A0A366KNF0</accession>
<dbReference type="Proteomes" id="UP000252081">
    <property type="component" value="Unassembled WGS sequence"/>
</dbReference>
<keyword evidence="3" id="KW-0804">Transcription</keyword>
<dbReference type="AlphaFoldDB" id="A0A366KNF0"/>
<dbReference type="InterPro" id="IPR009057">
    <property type="entry name" value="Homeodomain-like_sf"/>
</dbReference>
<dbReference type="InterPro" id="IPR001647">
    <property type="entry name" value="HTH_TetR"/>
</dbReference>
<dbReference type="EMBL" id="QNQU01000027">
    <property type="protein sequence ID" value="RBQ03018.1"/>
    <property type="molecule type" value="Genomic_DNA"/>
</dbReference>
<evidence type="ECO:0000256" key="2">
    <source>
        <dbReference type="ARBA" id="ARBA00023125"/>
    </source>
</evidence>
<dbReference type="SUPFAM" id="SSF46689">
    <property type="entry name" value="Homeodomain-like"/>
    <property type="match status" value="1"/>
</dbReference>
<dbReference type="Pfam" id="PF16925">
    <property type="entry name" value="TetR_C_13"/>
    <property type="match status" value="1"/>
</dbReference>
<keyword evidence="2 4" id="KW-0238">DNA-binding</keyword>
<protein>
    <submittedName>
        <fullName evidence="6">TetR/AcrR family transcriptional regulator</fullName>
    </submittedName>
</protein>
<dbReference type="OrthoDB" id="9798857at2"/>
<dbReference type="PRINTS" id="PR00455">
    <property type="entry name" value="HTHTETR"/>
</dbReference>
<feature type="domain" description="HTH tetR-type" evidence="5">
    <location>
        <begin position="5"/>
        <end position="65"/>
    </location>
</feature>
<dbReference type="RefSeq" id="WP_113951426.1">
    <property type="nucleotide sequence ID" value="NZ_QNQU01000027.1"/>
</dbReference>
<dbReference type="PROSITE" id="PS01081">
    <property type="entry name" value="HTH_TETR_1"/>
    <property type="match status" value="1"/>
</dbReference>
<proteinExistence type="predicted"/>
<evidence type="ECO:0000256" key="1">
    <source>
        <dbReference type="ARBA" id="ARBA00023015"/>
    </source>
</evidence>
<sequence>MSKAADTRMMILQKSFELIYRKGYQATSIDEIIATTQVTKGAFYYHFKTKDDMGLSLINEVLYPGMYNVMIKPLEEGKDPVKAIYKVMENLLNDFVFFNPDYGCPAINLIEEMSPMNATFKKALSRLVKQWQTAIVAALNKGQADNLFASTFVPEEVAMVVISGYGGVRNIGKALGKSSYKTYLKGLKTYLTNL</sequence>
<dbReference type="InterPro" id="IPR011075">
    <property type="entry name" value="TetR_C"/>
</dbReference>
<evidence type="ECO:0000256" key="3">
    <source>
        <dbReference type="ARBA" id="ARBA00023163"/>
    </source>
</evidence>
<keyword evidence="1" id="KW-0805">Transcription regulation</keyword>
<dbReference type="GO" id="GO:0003677">
    <property type="term" value="F:DNA binding"/>
    <property type="evidence" value="ECO:0007669"/>
    <property type="project" value="UniProtKB-UniRule"/>
</dbReference>
<dbReference type="PROSITE" id="PS50977">
    <property type="entry name" value="HTH_TETR_2"/>
    <property type="match status" value="1"/>
</dbReference>
<dbReference type="SUPFAM" id="SSF48498">
    <property type="entry name" value="Tetracyclin repressor-like, C-terminal domain"/>
    <property type="match status" value="1"/>
</dbReference>
<reference evidence="6 7" key="1">
    <citation type="submission" date="2018-07" db="EMBL/GenBank/DDBJ databases">
        <title>A draft genome of a endophytic bacteria, a new species of Pedobacter.</title>
        <authorList>
            <person name="Zhang Z.D."/>
            <person name="Chen Z.J."/>
        </authorList>
    </citation>
    <scope>NUCLEOTIDE SEQUENCE [LARGE SCALE GENOMIC DNA]</scope>
    <source>
        <strain evidence="6 7">RS10</strain>
    </source>
</reference>
<keyword evidence="7" id="KW-1185">Reference proteome</keyword>
<evidence type="ECO:0000313" key="7">
    <source>
        <dbReference type="Proteomes" id="UP000252081"/>
    </source>
</evidence>
<dbReference type="InterPro" id="IPR036271">
    <property type="entry name" value="Tet_transcr_reg_TetR-rel_C_sf"/>
</dbReference>
<dbReference type="Pfam" id="PF00440">
    <property type="entry name" value="TetR_N"/>
    <property type="match status" value="1"/>
</dbReference>
<dbReference type="InterPro" id="IPR023772">
    <property type="entry name" value="DNA-bd_HTH_TetR-type_CS"/>
</dbReference>
<feature type="DNA-binding region" description="H-T-H motif" evidence="4">
    <location>
        <begin position="28"/>
        <end position="47"/>
    </location>
</feature>
<evidence type="ECO:0000259" key="5">
    <source>
        <dbReference type="PROSITE" id="PS50977"/>
    </source>
</evidence>
<evidence type="ECO:0000256" key="4">
    <source>
        <dbReference type="PROSITE-ProRule" id="PRU00335"/>
    </source>
</evidence>
<dbReference type="Gene3D" id="1.10.357.10">
    <property type="entry name" value="Tetracycline Repressor, domain 2"/>
    <property type="match status" value="1"/>
</dbReference>
<gene>
    <name evidence="6" type="ORF">DRW42_24075</name>
</gene>
<dbReference type="PANTHER" id="PTHR47506">
    <property type="entry name" value="TRANSCRIPTIONAL REGULATORY PROTEIN"/>
    <property type="match status" value="1"/>
</dbReference>
<evidence type="ECO:0000313" key="6">
    <source>
        <dbReference type="EMBL" id="RBQ03018.1"/>
    </source>
</evidence>